<evidence type="ECO:0000256" key="3">
    <source>
        <dbReference type="ARBA" id="ARBA00022692"/>
    </source>
</evidence>
<dbReference type="PANTHER" id="PTHR30294">
    <property type="entry name" value="MEMBRANE COMPONENT OF ABC TRANSPORTER YHHJ-RELATED"/>
    <property type="match status" value="1"/>
</dbReference>
<feature type="domain" description="ABC-2 type transporter transmembrane" evidence="7">
    <location>
        <begin position="19"/>
        <end position="413"/>
    </location>
</feature>
<keyword evidence="5 6" id="KW-0472">Membrane</keyword>
<dbReference type="Proteomes" id="UP001556170">
    <property type="component" value="Unassembled WGS sequence"/>
</dbReference>
<evidence type="ECO:0000256" key="1">
    <source>
        <dbReference type="ARBA" id="ARBA00004651"/>
    </source>
</evidence>
<evidence type="ECO:0000313" key="9">
    <source>
        <dbReference type="Proteomes" id="UP001556170"/>
    </source>
</evidence>
<feature type="transmembrane region" description="Helical" evidence="6">
    <location>
        <begin position="303"/>
        <end position="326"/>
    </location>
</feature>
<feature type="transmembrane region" description="Helical" evidence="6">
    <location>
        <begin position="338"/>
        <end position="358"/>
    </location>
</feature>
<dbReference type="InterPro" id="IPR013525">
    <property type="entry name" value="ABC2_TM"/>
</dbReference>
<evidence type="ECO:0000256" key="6">
    <source>
        <dbReference type="SAM" id="Phobius"/>
    </source>
</evidence>
<comment type="subcellular location">
    <subcellularLocation>
        <location evidence="1">Cell membrane</location>
        <topology evidence="1">Multi-pass membrane protein</topology>
    </subcellularLocation>
</comment>
<evidence type="ECO:0000256" key="4">
    <source>
        <dbReference type="ARBA" id="ARBA00022989"/>
    </source>
</evidence>
<keyword evidence="9" id="KW-1185">Reference proteome</keyword>
<gene>
    <name evidence="8" type="ORF">ABQJ56_00145</name>
</gene>
<keyword evidence="3 6" id="KW-0812">Transmembrane</keyword>
<evidence type="ECO:0000256" key="2">
    <source>
        <dbReference type="ARBA" id="ARBA00022475"/>
    </source>
</evidence>
<dbReference type="InterPro" id="IPR051449">
    <property type="entry name" value="ABC-2_transporter_component"/>
</dbReference>
<feature type="transmembrane region" description="Helical" evidence="6">
    <location>
        <begin position="20"/>
        <end position="42"/>
    </location>
</feature>
<dbReference type="RefSeq" id="WP_367842957.1">
    <property type="nucleotide sequence ID" value="NZ_JBFOHL010000001.1"/>
</dbReference>
<feature type="transmembrane region" description="Helical" evidence="6">
    <location>
        <begin position="394"/>
        <end position="413"/>
    </location>
</feature>
<sequence>MNKTLAVIRREYVERVRTRAFLISTLLLPVFMLAMAVLPALLMSGGDHTSRVAVVDASGSGLGQPVVATLDAATIGDGKAAKPRYEATLFPAGAANLGQVRDGLIAKAGFAKGKTADGWDGVLVLDADTLASGKLHYYGDNVSSPEGMSRLQRDISEALAGVRLAHAGVDRSLVTKAMAPADLDTAKVTDGKLTGQSGEASFALAYAMGFLLYIAIISYGSRTLTSVIEEKNSRIMEVLTSSLTPFQMLMGKVLGVGLAGLTQMGIWVGTAFVLGSQGPHLAGAFGMGGAAAGKFAIPGMPPALLVVFLVYFTLGFLIYGSLYAAIGAMCNSIQEAQQYAVFVTMSILVGFMSMFGLINDPSGALGTTMSFIPFFAPFTMPVRWSMTAVPPLQLALSLGLMVLGLLGCVWLAARIYRTGILMYGKKPTWGELWRWIRA</sequence>
<name>A0ABV3QJ63_9GAMM</name>
<evidence type="ECO:0000259" key="7">
    <source>
        <dbReference type="Pfam" id="PF12698"/>
    </source>
</evidence>
<protein>
    <submittedName>
        <fullName evidence="8">ABC transporter permease</fullName>
    </submittedName>
</protein>
<keyword evidence="2" id="KW-1003">Cell membrane</keyword>
<feature type="transmembrane region" description="Helical" evidence="6">
    <location>
        <begin position="253"/>
        <end position="274"/>
    </location>
</feature>
<proteinExistence type="predicted"/>
<evidence type="ECO:0000256" key="5">
    <source>
        <dbReference type="ARBA" id="ARBA00023136"/>
    </source>
</evidence>
<dbReference type="EMBL" id="JBFOHL010000001">
    <property type="protein sequence ID" value="MEW9622640.1"/>
    <property type="molecule type" value="Genomic_DNA"/>
</dbReference>
<feature type="transmembrane region" description="Helical" evidence="6">
    <location>
        <begin position="202"/>
        <end position="221"/>
    </location>
</feature>
<dbReference type="Pfam" id="PF12698">
    <property type="entry name" value="ABC2_membrane_3"/>
    <property type="match status" value="1"/>
</dbReference>
<evidence type="ECO:0000313" key="8">
    <source>
        <dbReference type="EMBL" id="MEW9622640.1"/>
    </source>
</evidence>
<keyword evidence="4 6" id="KW-1133">Transmembrane helix</keyword>
<dbReference type="PANTHER" id="PTHR30294:SF29">
    <property type="entry name" value="MULTIDRUG ABC TRANSPORTER PERMEASE YBHS-RELATED"/>
    <property type="match status" value="1"/>
</dbReference>
<organism evidence="8 9">
    <name type="scientific">Rhodanobacter geophilus</name>
    <dbReference type="NCBI Taxonomy" id="3162488"/>
    <lineage>
        <taxon>Bacteria</taxon>
        <taxon>Pseudomonadati</taxon>
        <taxon>Pseudomonadota</taxon>
        <taxon>Gammaproteobacteria</taxon>
        <taxon>Lysobacterales</taxon>
        <taxon>Rhodanobacteraceae</taxon>
        <taxon>Rhodanobacter</taxon>
    </lineage>
</organism>
<reference evidence="8 9" key="1">
    <citation type="submission" date="2024-06" db="EMBL/GenBank/DDBJ databases">
        <authorList>
            <person name="Woo H."/>
        </authorList>
    </citation>
    <scope>NUCLEOTIDE SEQUENCE [LARGE SCALE GENOMIC DNA]</scope>
    <source>
        <strain evidence="8 9">S2-g</strain>
    </source>
</reference>
<accession>A0ABV3QJ63</accession>
<comment type="caution">
    <text evidence="8">The sequence shown here is derived from an EMBL/GenBank/DDBJ whole genome shotgun (WGS) entry which is preliminary data.</text>
</comment>